<evidence type="ECO:0000256" key="1">
    <source>
        <dbReference type="ARBA" id="ARBA00023017"/>
    </source>
</evidence>
<keyword evidence="2 5" id="KW-0175">Coiled coil</keyword>
<dbReference type="GO" id="GO:0030286">
    <property type="term" value="C:dynein complex"/>
    <property type="evidence" value="ECO:0007669"/>
    <property type="project" value="UniProtKB-KW"/>
</dbReference>
<keyword evidence="3" id="KW-0505">Motor protein</keyword>
<accession>A0A8S9UHE8</accession>
<dbReference type="Proteomes" id="UP000704712">
    <property type="component" value="Unassembled WGS sequence"/>
</dbReference>
<name>A0A8S9UHE8_PHYIN</name>
<dbReference type="InterPro" id="IPR019347">
    <property type="entry name" value="Axonemal_dynein_light_chain"/>
</dbReference>
<evidence type="ECO:0000256" key="5">
    <source>
        <dbReference type="SAM" id="Coils"/>
    </source>
</evidence>
<evidence type="ECO:0000256" key="3">
    <source>
        <dbReference type="ARBA" id="ARBA00023175"/>
    </source>
</evidence>
<proteinExistence type="inferred from homology"/>
<evidence type="ECO:0000256" key="6">
    <source>
        <dbReference type="SAM" id="MobiDB-lite"/>
    </source>
</evidence>
<comment type="caution">
    <text evidence="7">The sequence shown here is derived from an EMBL/GenBank/DDBJ whole genome shotgun (WGS) entry which is preliminary data.</text>
</comment>
<comment type="similarity">
    <text evidence="4">Belongs to the inner dynein arm light chain family.</text>
</comment>
<dbReference type="AlphaFoldDB" id="A0A8S9UHE8"/>
<sequence length="280" mass="32360">MDPIEDGDDDASHLGDIMDDFYALMYETAVLVGPTGTSPLKTKDSSKKKSGCDSPPRASSPIHDAYKKPSSGGPSVSVSASTFLSREIMDALLPPKTWQDSQGKWQRMVSMLPATRTETQRLHETFDHLLEKYQARVHTICAVREKYFLQIFEELIREVTCECPERGLMLLRVHNELRLRVEAYQTLYHNSIAYGRQKAVQAEAGVTELEQEICRLKAEHELLVSKRKELELKLTTVEEQRSEEKKKRHLRHAHTVQFLRTQHQELEFFHHEMTQDSPWR</sequence>
<evidence type="ECO:0000313" key="8">
    <source>
        <dbReference type="Proteomes" id="UP000704712"/>
    </source>
</evidence>
<gene>
    <name evidence="7" type="ORF">GN958_ATG12135</name>
</gene>
<dbReference type="GO" id="GO:0005930">
    <property type="term" value="C:axoneme"/>
    <property type="evidence" value="ECO:0007669"/>
    <property type="project" value="TreeGrafter"/>
</dbReference>
<feature type="region of interest" description="Disordered" evidence="6">
    <location>
        <begin position="33"/>
        <end position="75"/>
    </location>
</feature>
<dbReference type="PANTHER" id="PTHR13183">
    <property type="entry name" value="AXONEMAL INNER ARM DYNEIN LIGHT CHAIN 28"/>
    <property type="match status" value="1"/>
</dbReference>
<dbReference type="EMBL" id="JAACNO010001646">
    <property type="protein sequence ID" value="KAF4138699.1"/>
    <property type="molecule type" value="Genomic_DNA"/>
</dbReference>
<feature type="coiled-coil region" evidence="5">
    <location>
        <begin position="220"/>
        <end position="247"/>
    </location>
</feature>
<evidence type="ECO:0000256" key="2">
    <source>
        <dbReference type="ARBA" id="ARBA00023054"/>
    </source>
</evidence>
<protein>
    <submittedName>
        <fullName evidence="7">Axonemal dynein light chain</fullName>
    </submittedName>
</protein>
<evidence type="ECO:0000313" key="7">
    <source>
        <dbReference type="EMBL" id="KAF4138699.1"/>
    </source>
</evidence>
<dbReference type="PANTHER" id="PTHR13183:SF0">
    <property type="entry name" value="AXONEMAL DYNEIN LIGHT INTERMEDIATE POLYPEPTIDE 1"/>
    <property type="match status" value="1"/>
</dbReference>
<dbReference type="Pfam" id="PF10211">
    <property type="entry name" value="Ax_dynein_light"/>
    <property type="match status" value="1"/>
</dbReference>
<reference evidence="7" key="1">
    <citation type="submission" date="2020-03" db="EMBL/GenBank/DDBJ databases">
        <title>Hybrid Assembly of Korean Phytophthora infestans isolates.</title>
        <authorList>
            <person name="Prokchorchik M."/>
            <person name="Lee Y."/>
            <person name="Seo J."/>
            <person name="Cho J.-H."/>
            <person name="Park Y.-E."/>
            <person name="Jang D.-C."/>
            <person name="Im J.-S."/>
            <person name="Choi J.-G."/>
            <person name="Park H.-J."/>
            <person name="Lee G.-B."/>
            <person name="Lee Y.-G."/>
            <person name="Hong S.-Y."/>
            <person name="Cho K."/>
            <person name="Sohn K.H."/>
        </authorList>
    </citation>
    <scope>NUCLEOTIDE SEQUENCE</scope>
    <source>
        <strain evidence="7">KR_2_A2</strain>
    </source>
</reference>
<evidence type="ECO:0000256" key="4">
    <source>
        <dbReference type="ARBA" id="ARBA00038114"/>
    </source>
</evidence>
<keyword evidence="1" id="KW-0243">Dynein</keyword>
<feature type="compositionally biased region" description="Basic and acidic residues" evidence="6">
    <location>
        <begin position="41"/>
        <end position="51"/>
    </location>
</feature>
<organism evidence="7 8">
    <name type="scientific">Phytophthora infestans</name>
    <name type="common">Potato late blight agent</name>
    <name type="synonym">Botrytis infestans</name>
    <dbReference type="NCBI Taxonomy" id="4787"/>
    <lineage>
        <taxon>Eukaryota</taxon>
        <taxon>Sar</taxon>
        <taxon>Stramenopiles</taxon>
        <taxon>Oomycota</taxon>
        <taxon>Peronosporomycetes</taxon>
        <taxon>Peronosporales</taxon>
        <taxon>Peronosporaceae</taxon>
        <taxon>Phytophthora</taxon>
    </lineage>
</organism>
<dbReference type="GO" id="GO:0045504">
    <property type="term" value="F:dynein heavy chain binding"/>
    <property type="evidence" value="ECO:0007669"/>
    <property type="project" value="TreeGrafter"/>
</dbReference>